<reference evidence="2" key="1">
    <citation type="submission" date="2020-05" db="EMBL/GenBank/DDBJ databases">
        <authorList>
            <person name="Chiriac C."/>
            <person name="Salcher M."/>
            <person name="Ghai R."/>
            <person name="Kavagutti S V."/>
        </authorList>
    </citation>
    <scope>NUCLEOTIDE SEQUENCE</scope>
</reference>
<name>A0A6J6EMW1_9ZZZZ</name>
<evidence type="ECO:0000313" key="2">
    <source>
        <dbReference type="EMBL" id="CAB4577860.1"/>
    </source>
</evidence>
<dbReference type="EMBL" id="CAEZTY010000006">
    <property type="protein sequence ID" value="CAB4577860.1"/>
    <property type="molecule type" value="Genomic_DNA"/>
</dbReference>
<feature type="compositionally biased region" description="Gly residues" evidence="1">
    <location>
        <begin position="66"/>
        <end position="77"/>
    </location>
</feature>
<accession>A0A6J6EMW1</accession>
<evidence type="ECO:0000256" key="1">
    <source>
        <dbReference type="SAM" id="MobiDB-lite"/>
    </source>
</evidence>
<feature type="compositionally biased region" description="Basic and acidic residues" evidence="1">
    <location>
        <begin position="84"/>
        <end position="94"/>
    </location>
</feature>
<proteinExistence type="predicted"/>
<dbReference type="EMBL" id="CAEZVC010000165">
    <property type="protein sequence ID" value="CAB4636280.1"/>
    <property type="molecule type" value="Genomic_DNA"/>
</dbReference>
<gene>
    <name evidence="2" type="ORF">UFOPK1762_00330</name>
    <name evidence="3" type="ORF">UFOPK1906_01793</name>
</gene>
<protein>
    <submittedName>
        <fullName evidence="2">Unannotated protein</fullName>
    </submittedName>
</protein>
<feature type="region of interest" description="Disordered" evidence="1">
    <location>
        <begin position="55"/>
        <end position="94"/>
    </location>
</feature>
<organism evidence="2">
    <name type="scientific">freshwater metagenome</name>
    <dbReference type="NCBI Taxonomy" id="449393"/>
    <lineage>
        <taxon>unclassified sequences</taxon>
        <taxon>metagenomes</taxon>
        <taxon>ecological metagenomes</taxon>
    </lineage>
</organism>
<evidence type="ECO:0000313" key="3">
    <source>
        <dbReference type="EMBL" id="CAB4636280.1"/>
    </source>
</evidence>
<sequence>MIGVGIGGCTQDFSEDRCAASNGRFHFLEHEDTRSFGEHETVAVAVEGSRHVVRRHRGHVRETSDAGGGHDGFGRTGNHGIAEAGHDESVGVTD</sequence>
<dbReference type="AlphaFoldDB" id="A0A6J6EMW1"/>